<evidence type="ECO:0000313" key="4">
    <source>
        <dbReference type="Proteomes" id="UP000680588"/>
    </source>
</evidence>
<feature type="chain" id="PRO_5038536034" description="Sensor domain-containing protein" evidence="2">
    <location>
        <begin position="25"/>
        <end position="245"/>
    </location>
</feature>
<dbReference type="KEGG" id="asun:KG104_06005"/>
<dbReference type="Proteomes" id="UP000680588">
    <property type="component" value="Chromosome"/>
</dbReference>
<dbReference type="AlphaFoldDB" id="A0A975S7N1"/>
<evidence type="ECO:0008006" key="5">
    <source>
        <dbReference type="Google" id="ProtNLM"/>
    </source>
</evidence>
<feature type="compositionally biased region" description="Low complexity" evidence="1">
    <location>
        <begin position="23"/>
        <end position="40"/>
    </location>
</feature>
<evidence type="ECO:0000313" key="3">
    <source>
        <dbReference type="EMBL" id="QWQ37300.1"/>
    </source>
</evidence>
<dbReference type="EMBL" id="CP076456">
    <property type="protein sequence ID" value="QWQ37300.1"/>
    <property type="molecule type" value="Genomic_DNA"/>
</dbReference>
<reference evidence="3" key="1">
    <citation type="submission" date="2021-06" db="EMBL/GenBank/DDBJ databases">
        <title>Novel species in genus Arthrobacter.</title>
        <authorList>
            <person name="Zhang G."/>
        </authorList>
    </citation>
    <scope>NUCLEOTIDE SEQUENCE</scope>
    <source>
        <strain evidence="3">Zg-ZUI122</strain>
    </source>
</reference>
<feature type="region of interest" description="Disordered" evidence="1">
    <location>
        <begin position="23"/>
        <end position="47"/>
    </location>
</feature>
<dbReference type="PROSITE" id="PS51257">
    <property type="entry name" value="PROKAR_LIPOPROTEIN"/>
    <property type="match status" value="1"/>
</dbReference>
<sequence length="245" mass="25073">MNKSMKAGALLVAGVFALSGCGSSDEGSEAASESSPSATPTPTPTLAVGQEQYTPAELETALAAILADRGMAGEIITQQDLAPMLEGAPDQLAGVVITPEQCDVLASADIAATLDSANMAMIMLSETDTLTIASHPSASIMDKQVQDNTRLLEDCAQFQMEAGGQVISAAVDSLDASTDGQTTQAFRTTITAAEQVTDTVQVSAVSGTTNVQVSMTGNLTTAAESEEAIAQAETIINEVLAELEK</sequence>
<feature type="signal peptide" evidence="2">
    <location>
        <begin position="1"/>
        <end position="24"/>
    </location>
</feature>
<gene>
    <name evidence="3" type="ORF">KG104_06005</name>
</gene>
<proteinExistence type="predicted"/>
<organism evidence="3 4">
    <name type="scientific">Arthrobacter sunyaminii</name>
    <dbReference type="NCBI Taxonomy" id="2816859"/>
    <lineage>
        <taxon>Bacteria</taxon>
        <taxon>Bacillati</taxon>
        <taxon>Actinomycetota</taxon>
        <taxon>Actinomycetes</taxon>
        <taxon>Micrococcales</taxon>
        <taxon>Micrococcaceae</taxon>
        <taxon>Arthrobacter</taxon>
    </lineage>
</organism>
<evidence type="ECO:0000256" key="2">
    <source>
        <dbReference type="SAM" id="SignalP"/>
    </source>
</evidence>
<keyword evidence="4" id="KW-1185">Reference proteome</keyword>
<protein>
    <recommendedName>
        <fullName evidence="5">Sensor domain-containing protein</fullName>
    </recommendedName>
</protein>
<dbReference type="RefSeq" id="WP_207347559.1">
    <property type="nucleotide sequence ID" value="NZ_CP076456.1"/>
</dbReference>
<name>A0A975S7N1_9MICC</name>
<keyword evidence="2" id="KW-0732">Signal</keyword>
<evidence type="ECO:0000256" key="1">
    <source>
        <dbReference type="SAM" id="MobiDB-lite"/>
    </source>
</evidence>
<accession>A0A975S7N1</accession>